<sequence>MVIKVNGMIRMIGMSLLAASTPSIVSANDIALTIHQNGTTIVGEFAGFVDNFYIVTTQNGTAYVPAAVVSCEGTGCVEMSVPTAAAGDGNL</sequence>
<dbReference type="EMBL" id="CP150951">
    <property type="protein sequence ID" value="WZC47514.1"/>
    <property type="molecule type" value="Genomic_DNA"/>
</dbReference>
<feature type="signal peptide" evidence="1">
    <location>
        <begin position="1"/>
        <end position="27"/>
    </location>
</feature>
<evidence type="ECO:0000313" key="3">
    <source>
        <dbReference type="Proteomes" id="UP001440612"/>
    </source>
</evidence>
<evidence type="ECO:0000256" key="1">
    <source>
        <dbReference type="SAM" id="SignalP"/>
    </source>
</evidence>
<dbReference type="Proteomes" id="UP001440612">
    <property type="component" value="Chromosome"/>
</dbReference>
<feature type="chain" id="PRO_5046213514" evidence="1">
    <location>
        <begin position="28"/>
        <end position="91"/>
    </location>
</feature>
<dbReference type="RefSeq" id="WP_341365634.1">
    <property type="nucleotide sequence ID" value="NZ_CP150951.2"/>
</dbReference>
<evidence type="ECO:0000313" key="2">
    <source>
        <dbReference type="EMBL" id="WZC47514.1"/>
    </source>
</evidence>
<keyword evidence="3" id="KW-1185">Reference proteome</keyword>
<accession>A0ABZ2UZH6</accession>
<protein>
    <submittedName>
        <fullName evidence="2">Uncharacterized protein</fullName>
    </submittedName>
</protein>
<gene>
    <name evidence="2" type="ORF">AABB29_11315</name>
</gene>
<reference evidence="3" key="1">
    <citation type="submission" date="2024-04" db="EMBL/GenBank/DDBJ databases">
        <title>Phylogenomic analyses of a clade within the roseobacter group suggest taxonomic reassignments of species of the genera Aestuariivita, Citreicella, Loktanella, Nautella, Pelagibaca, Ruegeria, Thalassobius, Thiobacimonas and Tropicibacter, and the proposal o.</title>
        <authorList>
            <person name="Jeon C.O."/>
        </authorList>
    </citation>
    <scope>NUCLEOTIDE SEQUENCE [LARGE SCALE GENOMIC DNA]</scope>
    <source>
        <strain evidence="3">BS5-3</strain>
    </source>
</reference>
<organism evidence="2 3">
    <name type="scientific">Yoonia phaeophyticola</name>
    <dbReference type="NCBI Taxonomy" id="3137369"/>
    <lineage>
        <taxon>Bacteria</taxon>
        <taxon>Pseudomonadati</taxon>
        <taxon>Pseudomonadota</taxon>
        <taxon>Alphaproteobacteria</taxon>
        <taxon>Rhodobacterales</taxon>
        <taxon>Paracoccaceae</taxon>
        <taxon>Yoonia</taxon>
    </lineage>
</organism>
<name>A0ABZ2UZH6_9RHOB</name>
<keyword evidence="1" id="KW-0732">Signal</keyword>
<proteinExistence type="predicted"/>